<sequence length="565" mass="62522">MLQQQACQGHLLHVFVLRLIPVRNCPMVSGYILDNLLFINLSTMKISLNAAPLANPLDTKTAKKPQNPLLVKELPGTRNTALAVAVPLLQTVDTTLKLVAKQVDSQNQDGANENDTTSVETNSPAQVETNLIQSDQKSEAINLEQILEPGAETLEIDHEVQSASDTYTNMARVEALATTIVNGRDAKAPEPAGSAEVKVALVELEQICVGEDAQETIQNPTYTDPNSEIVQSCVAHKLSPKTDLEGTQYEEEFPPLTTTTEDFPAQNYNSDAHTLSLEKEMDGTLSPSIKGDDETISDPSFSTSFFPPVTNNAGNDQTTIGPVLQSFEVDGQHYEIRSYEEAETSNLREDPNDFQDVQNRRSKKAGKRGTAPRTIKTRTYDPNLEVGTVSEITRYWPSRKSTTMEKIVTTKSYSGPFWVHAESSLLAGAWRYFQQNGNFNASTDQQNGNFTIVYVGLFIFNFARWDETPSQGFLLGLNLQQFGKLFFSFKLWPVFYAFAILFAKSGLNSSLGYKNFAQTSIKVCNESNNCLFVLFDVMALKIRKGLKGTLLTDSKISLSSMGLWN</sequence>
<keyword evidence="2" id="KW-1133">Transmembrane helix</keyword>
<feature type="region of interest" description="Disordered" evidence="1">
    <location>
        <begin position="105"/>
        <end position="124"/>
    </location>
</feature>
<protein>
    <submittedName>
        <fullName evidence="3">Uncharacterized protein</fullName>
    </submittedName>
</protein>
<evidence type="ECO:0000256" key="1">
    <source>
        <dbReference type="SAM" id="MobiDB-lite"/>
    </source>
</evidence>
<evidence type="ECO:0000256" key="2">
    <source>
        <dbReference type="SAM" id="Phobius"/>
    </source>
</evidence>
<accession>A0A484NT40</accession>
<feature type="transmembrane region" description="Helical" evidence="2">
    <location>
        <begin position="485"/>
        <end position="503"/>
    </location>
</feature>
<dbReference type="EMBL" id="OOIL02006843">
    <property type="protein sequence ID" value="VFR03025.1"/>
    <property type="molecule type" value="Genomic_DNA"/>
</dbReference>
<feature type="compositionally biased region" description="Basic and acidic residues" evidence="1">
    <location>
        <begin position="339"/>
        <end position="351"/>
    </location>
</feature>
<reference evidence="3 4" key="1">
    <citation type="submission" date="2018-04" db="EMBL/GenBank/DDBJ databases">
        <authorList>
            <person name="Vogel A."/>
        </authorList>
    </citation>
    <scope>NUCLEOTIDE SEQUENCE [LARGE SCALE GENOMIC DNA]</scope>
</reference>
<evidence type="ECO:0000313" key="4">
    <source>
        <dbReference type="Proteomes" id="UP000595140"/>
    </source>
</evidence>
<dbReference type="AlphaFoldDB" id="A0A484NT40"/>
<keyword evidence="2" id="KW-0472">Membrane</keyword>
<gene>
    <name evidence="3" type="ORF">CCAM_LOCUS44800</name>
</gene>
<proteinExistence type="predicted"/>
<evidence type="ECO:0000313" key="3">
    <source>
        <dbReference type="EMBL" id="VFR03025.1"/>
    </source>
</evidence>
<keyword evidence="4" id="KW-1185">Reference proteome</keyword>
<name>A0A484NT40_9ASTE</name>
<organism evidence="3 4">
    <name type="scientific">Cuscuta campestris</name>
    <dbReference type="NCBI Taxonomy" id="132261"/>
    <lineage>
        <taxon>Eukaryota</taxon>
        <taxon>Viridiplantae</taxon>
        <taxon>Streptophyta</taxon>
        <taxon>Embryophyta</taxon>
        <taxon>Tracheophyta</taxon>
        <taxon>Spermatophyta</taxon>
        <taxon>Magnoliopsida</taxon>
        <taxon>eudicotyledons</taxon>
        <taxon>Gunneridae</taxon>
        <taxon>Pentapetalae</taxon>
        <taxon>asterids</taxon>
        <taxon>lamiids</taxon>
        <taxon>Solanales</taxon>
        <taxon>Convolvulaceae</taxon>
        <taxon>Cuscuteae</taxon>
        <taxon>Cuscuta</taxon>
        <taxon>Cuscuta subgen. Grammica</taxon>
        <taxon>Cuscuta sect. Cleistogrammica</taxon>
    </lineage>
</organism>
<dbReference type="Proteomes" id="UP000595140">
    <property type="component" value="Unassembled WGS sequence"/>
</dbReference>
<feature type="region of interest" description="Disordered" evidence="1">
    <location>
        <begin position="339"/>
        <end position="374"/>
    </location>
</feature>
<keyword evidence="2" id="KW-0812">Transmembrane</keyword>